<reference evidence="1" key="1">
    <citation type="submission" date="2023-06" db="EMBL/GenBank/DDBJ databases">
        <authorList>
            <consortium name="Lawrence Berkeley National Laboratory"/>
            <person name="Ahrendt S."/>
            <person name="Sahu N."/>
            <person name="Indic B."/>
            <person name="Wong-Bajracharya J."/>
            <person name="Merenyi Z."/>
            <person name="Ke H.-M."/>
            <person name="Monk M."/>
            <person name="Kocsube S."/>
            <person name="Drula E."/>
            <person name="Lipzen A."/>
            <person name="Balint B."/>
            <person name="Henrissat B."/>
            <person name="Andreopoulos B."/>
            <person name="Martin F.M."/>
            <person name="Harder C.B."/>
            <person name="Rigling D."/>
            <person name="Ford K.L."/>
            <person name="Foster G.D."/>
            <person name="Pangilinan J."/>
            <person name="Papanicolaou A."/>
            <person name="Barry K."/>
            <person name="LaButti K."/>
            <person name="Viragh M."/>
            <person name="Koriabine M."/>
            <person name="Yan M."/>
            <person name="Riley R."/>
            <person name="Champramary S."/>
            <person name="Plett K.L."/>
            <person name="Tsai I.J."/>
            <person name="Slot J."/>
            <person name="Sipos G."/>
            <person name="Plett J."/>
            <person name="Nagy L.G."/>
            <person name="Grigoriev I.V."/>
        </authorList>
    </citation>
    <scope>NUCLEOTIDE SEQUENCE</scope>
    <source>
        <strain evidence="1">CCBAS 213</strain>
    </source>
</reference>
<comment type="caution">
    <text evidence="1">The sequence shown here is derived from an EMBL/GenBank/DDBJ whole genome shotgun (WGS) entry which is preliminary data.</text>
</comment>
<proteinExistence type="predicted"/>
<dbReference type="RefSeq" id="XP_060335173.1">
    <property type="nucleotide sequence ID" value="XM_060480649.1"/>
</dbReference>
<sequence length="260" mass="29654">MSPRSLETVVDFMFNNPNGFSIAGNIIARGLYAGSPTMYSVFHAKQCLEYFGHCGYDPGFVYIIEGYLSTIGHHSKSCLEPSVEQEHIDYLHTPDNLFVVCSILAVGSNKFSIRYSNRRKQIRKNILSLVQIQRDNPVWDECRYRLQQLLENDGMDFFYRQASVRGIEQIALSGEMIAEQRKYIRFAIETLNAFFSGELDEELVGITSDWGQPEEQISDAPAPSADALPNPWPHWSSCMHRLLPWHNHNTASDDDADRNV</sequence>
<evidence type="ECO:0000313" key="2">
    <source>
        <dbReference type="Proteomes" id="UP001175211"/>
    </source>
</evidence>
<protein>
    <submittedName>
        <fullName evidence="1">Uncharacterized protein</fullName>
    </submittedName>
</protein>
<dbReference type="Proteomes" id="UP001175211">
    <property type="component" value="Unassembled WGS sequence"/>
</dbReference>
<evidence type="ECO:0000313" key="1">
    <source>
        <dbReference type="EMBL" id="KAK0463863.1"/>
    </source>
</evidence>
<accession>A0AA39NDW7</accession>
<dbReference type="GeneID" id="85364197"/>
<name>A0AA39NDW7_ARMTA</name>
<keyword evidence="2" id="KW-1185">Reference proteome</keyword>
<organism evidence="1 2">
    <name type="scientific">Armillaria tabescens</name>
    <name type="common">Ringless honey mushroom</name>
    <name type="synonym">Agaricus tabescens</name>
    <dbReference type="NCBI Taxonomy" id="1929756"/>
    <lineage>
        <taxon>Eukaryota</taxon>
        <taxon>Fungi</taxon>
        <taxon>Dikarya</taxon>
        <taxon>Basidiomycota</taxon>
        <taxon>Agaricomycotina</taxon>
        <taxon>Agaricomycetes</taxon>
        <taxon>Agaricomycetidae</taxon>
        <taxon>Agaricales</taxon>
        <taxon>Marasmiineae</taxon>
        <taxon>Physalacriaceae</taxon>
        <taxon>Desarmillaria</taxon>
    </lineage>
</organism>
<dbReference type="EMBL" id="JAUEPS010000007">
    <property type="protein sequence ID" value="KAK0463863.1"/>
    <property type="molecule type" value="Genomic_DNA"/>
</dbReference>
<dbReference type="AlphaFoldDB" id="A0AA39NDW7"/>
<gene>
    <name evidence="1" type="ORF">EV420DRAFT_1761087</name>
</gene>